<comment type="subcellular location">
    <subcellularLocation>
        <location evidence="2">Cytoplasmic vesicle</location>
        <location evidence="2">COPII-coated vesicle membrane</location>
        <topology evidence="2">Multi-pass membrane protein</topology>
    </subcellularLocation>
    <subcellularLocation>
        <location evidence="1">Endoplasmic reticulum membrane</location>
        <topology evidence="1">Multi-pass membrane protein</topology>
    </subcellularLocation>
    <subcellularLocation>
        <location evidence="3">Golgi apparatus membrane</location>
        <topology evidence="3">Multi-pass membrane protein</topology>
    </subcellularLocation>
</comment>
<dbReference type="GO" id="GO:0032933">
    <property type="term" value="P:SREBP signaling pathway"/>
    <property type="evidence" value="ECO:0007669"/>
    <property type="project" value="InterPro"/>
</dbReference>
<evidence type="ECO:0000256" key="3">
    <source>
        <dbReference type="ARBA" id="ARBA00004653"/>
    </source>
</evidence>
<evidence type="ECO:0000256" key="20">
    <source>
        <dbReference type="SAM" id="Phobius"/>
    </source>
</evidence>
<reference evidence="22" key="1">
    <citation type="submission" date="2021-02" db="EMBL/GenBank/DDBJ databases">
        <title>Genome sequence Cadophora malorum strain M34.</title>
        <authorList>
            <person name="Stefanovic E."/>
            <person name="Vu D."/>
            <person name="Scully C."/>
            <person name="Dijksterhuis J."/>
            <person name="Roader J."/>
            <person name="Houbraken J."/>
        </authorList>
    </citation>
    <scope>NUCLEOTIDE SEQUENCE</scope>
    <source>
        <strain evidence="22">M34</strain>
    </source>
</reference>
<dbReference type="GO" id="GO:0032936">
    <property type="term" value="C:SREBP-SCAP complex"/>
    <property type="evidence" value="ECO:0007669"/>
    <property type="project" value="TreeGrafter"/>
</dbReference>
<evidence type="ECO:0000256" key="2">
    <source>
        <dbReference type="ARBA" id="ARBA00004557"/>
    </source>
</evidence>
<dbReference type="SMART" id="SM00320">
    <property type="entry name" value="WD40"/>
    <property type="match status" value="2"/>
</dbReference>
<evidence type="ECO:0000256" key="14">
    <source>
        <dbReference type="ARBA" id="ARBA00023121"/>
    </source>
</evidence>
<keyword evidence="6" id="KW-0153">Cholesterol metabolism</keyword>
<dbReference type="GO" id="GO:0032934">
    <property type="term" value="F:sterol binding"/>
    <property type="evidence" value="ECO:0007669"/>
    <property type="project" value="InterPro"/>
</dbReference>
<name>A0A8H7WKX7_9HELO</name>
<dbReference type="GO" id="GO:0012507">
    <property type="term" value="C:ER to Golgi transport vesicle membrane"/>
    <property type="evidence" value="ECO:0007669"/>
    <property type="project" value="UniProtKB-SubCell"/>
</dbReference>
<evidence type="ECO:0000256" key="11">
    <source>
        <dbReference type="ARBA" id="ARBA00022989"/>
    </source>
</evidence>
<keyword evidence="18" id="KW-0753">Steroid metabolism</keyword>
<evidence type="ECO:0000256" key="16">
    <source>
        <dbReference type="ARBA" id="ARBA00023166"/>
    </source>
</evidence>
<proteinExistence type="inferred from homology"/>
<dbReference type="OrthoDB" id="1914839at2759"/>
<keyword evidence="9" id="KW-0677">Repeat</keyword>
<organism evidence="22 23">
    <name type="scientific">Cadophora malorum</name>
    <dbReference type="NCBI Taxonomy" id="108018"/>
    <lineage>
        <taxon>Eukaryota</taxon>
        <taxon>Fungi</taxon>
        <taxon>Dikarya</taxon>
        <taxon>Ascomycota</taxon>
        <taxon>Pezizomycotina</taxon>
        <taxon>Leotiomycetes</taxon>
        <taxon>Helotiales</taxon>
        <taxon>Ploettnerulaceae</taxon>
        <taxon>Cadophora</taxon>
    </lineage>
</organism>
<sequence length="551" mass="60594">MTGTTSKLPNHEWISAQALDGDDSATPDVIMRSFWVHGSYMKALLPDVLETALEIQDELIGPTGFFCPRTNSGNKSQADHYGELAQGMRDQIHGIHGKGNSSWFFNSPLQYWPCSQPFMAADKGTVKSDNFTLKHSVVFSGKEYEDHRLVAADALVVTLIHLLNSPVGREWERKAEALARQKPSNFRIYPQDGSIGSTLYEFRSQPLTISDKLVLTSTYSLTTLYILSNSSKLPALKSKIGLILALLGQIGVSVISSLTICAILQIDLYQLPRDIFPIIILVIGLENGFRIVLAAQSTRPGRHQMPLPMLAIDINKARGLAGWCQLANHEIAREVVQVLRPDACSYVVRVYDPLIFVLDGSDRTSYHVSAGPFLPAFYDFTRHQKAPLVFTVPFLVAAVSLSMNYWLGDGTREAGDGEQLGDQPLISVKSLYGHVLDIVLLSTSIGGTIASVGLDRCIRVWDVRHGEGSCEVPTPQLDNDPFPVLAMAIDSGSKWLAILSAKGFVALWNIPERRWGPTVPVLRKGKTPAALIFGNSPTELIGQVFLIWLTD</sequence>
<evidence type="ECO:0000256" key="10">
    <source>
        <dbReference type="ARBA" id="ARBA00022824"/>
    </source>
</evidence>
<dbReference type="GO" id="GO:0008203">
    <property type="term" value="P:cholesterol metabolic process"/>
    <property type="evidence" value="ECO:0007669"/>
    <property type="project" value="UniProtKB-KW"/>
</dbReference>
<evidence type="ECO:0000256" key="4">
    <source>
        <dbReference type="ARBA" id="ARBA00007410"/>
    </source>
</evidence>
<evidence type="ECO:0000256" key="7">
    <source>
        <dbReference type="ARBA" id="ARBA00022574"/>
    </source>
</evidence>
<feature type="transmembrane region" description="Helical" evidence="20">
    <location>
        <begin position="275"/>
        <end position="295"/>
    </location>
</feature>
<evidence type="ECO:0000256" key="5">
    <source>
        <dbReference type="ARBA" id="ARBA00019541"/>
    </source>
</evidence>
<comment type="similarity">
    <text evidence="4">Belongs to the WD repeat SCAP family.</text>
</comment>
<evidence type="ECO:0000256" key="8">
    <source>
        <dbReference type="ARBA" id="ARBA00022692"/>
    </source>
</evidence>
<protein>
    <recommendedName>
        <fullName evidence="5">Sterol regulatory element-binding protein cleavage-activating protein</fullName>
    </recommendedName>
</protein>
<dbReference type="Gene3D" id="2.130.10.10">
    <property type="entry name" value="YVTN repeat-like/Quinoprotein amine dehydrogenase"/>
    <property type="match status" value="1"/>
</dbReference>
<keyword evidence="14" id="KW-0446">Lipid-binding</keyword>
<keyword evidence="23" id="KW-1185">Reference proteome</keyword>
<dbReference type="InterPro" id="IPR053958">
    <property type="entry name" value="HMGCR/SNAP/NPC1-like_SSD"/>
</dbReference>
<dbReference type="EMBL" id="JAFJYH010000001">
    <property type="protein sequence ID" value="KAG4426821.1"/>
    <property type="molecule type" value="Genomic_DNA"/>
</dbReference>
<keyword evidence="11 20" id="KW-1133">Transmembrane helix</keyword>
<evidence type="ECO:0000256" key="9">
    <source>
        <dbReference type="ARBA" id="ARBA00022737"/>
    </source>
</evidence>
<dbReference type="SUPFAM" id="SSF50978">
    <property type="entry name" value="WD40 repeat-like"/>
    <property type="match status" value="1"/>
</dbReference>
<keyword evidence="12" id="KW-0333">Golgi apparatus</keyword>
<keyword evidence="17" id="KW-0325">Glycoprotein</keyword>
<dbReference type="Pfam" id="PF12349">
    <property type="entry name" value="Sterol-sensing"/>
    <property type="match status" value="1"/>
</dbReference>
<evidence type="ECO:0000313" key="23">
    <source>
        <dbReference type="Proteomes" id="UP000664132"/>
    </source>
</evidence>
<dbReference type="InterPro" id="IPR000731">
    <property type="entry name" value="SSD"/>
</dbReference>
<dbReference type="InterPro" id="IPR015943">
    <property type="entry name" value="WD40/YVTN_repeat-like_dom_sf"/>
</dbReference>
<keyword evidence="7" id="KW-0853">WD repeat</keyword>
<dbReference type="PANTHER" id="PTHR46378">
    <property type="entry name" value="STEROL REGULATORY ELEMENT-BINDING PROTEIN CLEAVAGE-ACTIVATING PROTEIN"/>
    <property type="match status" value="1"/>
</dbReference>
<comment type="function">
    <text evidence="19">Escort protein required for cholesterol as well as lipid homeostasis. Regulates export of the SCAP-SREBP complex from the endoplasmic reticulum to the Golgi upon low cholesterol, thereby regulating the processing of sterol regulatory element-binding proteins (SREBPs) SREBF1/SREBP1 and SREBF2/SREBP2. At high sterol concentrations, formation of a ternary complex with INSIG (INSIG1 or INSIG2) leads to mask the ER export signal in SCAP, promoting retention of the complex in the endoplasmic reticulum. Low sterol concentrations trigger release of INSIG, a conformational change in the SSD domain of SCAP, unmasking of the ER export signal, promoting recruitment into COPII-coated vesicles and transport of the SCAP-SREBP to the Golgi: in the Golgi, SREBPs are then processed, releasing the transcription factor fragment of SREBPs from the membrane, its import into the nucleus and up-regulation of LDLR, INSIG1 and the mevalonate pathway. Binds cholesterol via its SSD domain.</text>
</comment>
<evidence type="ECO:0000256" key="17">
    <source>
        <dbReference type="ARBA" id="ARBA00023180"/>
    </source>
</evidence>
<evidence type="ECO:0000256" key="6">
    <source>
        <dbReference type="ARBA" id="ARBA00022548"/>
    </source>
</evidence>
<dbReference type="InterPro" id="IPR036322">
    <property type="entry name" value="WD40_repeat_dom_sf"/>
</dbReference>
<dbReference type="InterPro" id="IPR001680">
    <property type="entry name" value="WD40_rpt"/>
</dbReference>
<evidence type="ECO:0000256" key="13">
    <source>
        <dbReference type="ARBA" id="ARBA00023098"/>
    </source>
</evidence>
<evidence type="ECO:0000256" key="12">
    <source>
        <dbReference type="ARBA" id="ARBA00023034"/>
    </source>
</evidence>
<dbReference type="GO" id="GO:0045540">
    <property type="term" value="P:regulation of cholesterol biosynthetic process"/>
    <property type="evidence" value="ECO:0007669"/>
    <property type="project" value="TreeGrafter"/>
</dbReference>
<accession>A0A8H7WKX7</accession>
<dbReference type="PANTHER" id="PTHR46378:SF1">
    <property type="entry name" value="STEROL REGULATORY ELEMENT-BINDING PROTEIN CLEAVAGE-ACTIVATING PROTEIN"/>
    <property type="match status" value="1"/>
</dbReference>
<evidence type="ECO:0000256" key="1">
    <source>
        <dbReference type="ARBA" id="ARBA00004477"/>
    </source>
</evidence>
<keyword evidence="15 20" id="KW-0472">Membrane</keyword>
<comment type="caution">
    <text evidence="22">The sequence shown here is derived from an EMBL/GenBank/DDBJ whole genome shotgun (WGS) entry which is preliminary data.</text>
</comment>
<evidence type="ECO:0000256" key="18">
    <source>
        <dbReference type="ARBA" id="ARBA00023221"/>
    </source>
</evidence>
<keyword evidence="8 20" id="KW-0812">Transmembrane</keyword>
<dbReference type="PROSITE" id="PS50156">
    <property type="entry name" value="SSD"/>
    <property type="match status" value="1"/>
</dbReference>
<evidence type="ECO:0000259" key="21">
    <source>
        <dbReference type="PROSITE" id="PS50156"/>
    </source>
</evidence>
<keyword evidence="16" id="KW-1207">Sterol metabolism</keyword>
<dbReference type="InterPro" id="IPR030225">
    <property type="entry name" value="SCAP"/>
</dbReference>
<feature type="transmembrane region" description="Helical" evidence="20">
    <location>
        <begin position="431"/>
        <end position="454"/>
    </location>
</feature>
<evidence type="ECO:0000313" key="22">
    <source>
        <dbReference type="EMBL" id="KAG4426821.1"/>
    </source>
</evidence>
<evidence type="ECO:0000256" key="15">
    <source>
        <dbReference type="ARBA" id="ARBA00023136"/>
    </source>
</evidence>
<dbReference type="Proteomes" id="UP000664132">
    <property type="component" value="Unassembled WGS sequence"/>
</dbReference>
<dbReference type="GO" id="GO:0005789">
    <property type="term" value="C:endoplasmic reticulum membrane"/>
    <property type="evidence" value="ECO:0007669"/>
    <property type="project" value="UniProtKB-SubCell"/>
</dbReference>
<keyword evidence="13" id="KW-0443">Lipid metabolism</keyword>
<evidence type="ECO:0000256" key="19">
    <source>
        <dbReference type="ARBA" id="ARBA00045958"/>
    </source>
</evidence>
<feature type="domain" description="SSD" evidence="21">
    <location>
        <begin position="211"/>
        <end position="300"/>
    </location>
</feature>
<dbReference type="AlphaFoldDB" id="A0A8H7WKX7"/>
<dbReference type="GO" id="GO:0000139">
    <property type="term" value="C:Golgi membrane"/>
    <property type="evidence" value="ECO:0007669"/>
    <property type="project" value="UniProtKB-SubCell"/>
</dbReference>
<keyword evidence="10" id="KW-0256">Endoplasmic reticulum</keyword>
<feature type="transmembrane region" description="Helical" evidence="20">
    <location>
        <begin position="388"/>
        <end position="407"/>
    </location>
</feature>
<feature type="transmembrane region" description="Helical" evidence="20">
    <location>
        <begin position="240"/>
        <end position="269"/>
    </location>
</feature>
<gene>
    <name evidence="22" type="ORF">IFR04_000252</name>
</gene>